<keyword evidence="16" id="KW-0576">Peroxisome</keyword>
<evidence type="ECO:0000256" key="6">
    <source>
        <dbReference type="ARBA" id="ARBA00022448"/>
    </source>
</evidence>
<keyword evidence="14" id="KW-1133">Transmembrane helix</keyword>
<dbReference type="InterPro" id="IPR025654">
    <property type="entry name" value="PEX2/10"/>
</dbReference>
<dbReference type="PANTHER" id="PTHR23350">
    <property type="entry name" value="PEROXISOME ASSEMBLY PROTEIN 10"/>
    <property type="match status" value="1"/>
</dbReference>
<keyword evidence="7" id="KW-0808">Transferase</keyword>
<dbReference type="GO" id="GO:0008270">
    <property type="term" value="F:zinc ion binding"/>
    <property type="evidence" value="ECO:0007669"/>
    <property type="project" value="UniProtKB-KW"/>
</dbReference>
<comment type="pathway">
    <text evidence="3">Protein modification; protein ubiquitination.</text>
</comment>
<keyword evidence="13" id="KW-0653">Protein transport</keyword>
<feature type="compositionally biased region" description="Basic and acidic residues" evidence="17">
    <location>
        <begin position="1"/>
        <end position="10"/>
    </location>
</feature>
<keyword evidence="15" id="KW-0472">Membrane</keyword>
<dbReference type="OrthoDB" id="6270329at2759"/>
<evidence type="ECO:0000256" key="15">
    <source>
        <dbReference type="ARBA" id="ARBA00023136"/>
    </source>
</evidence>
<dbReference type="InterPro" id="IPR006845">
    <property type="entry name" value="Pex_N"/>
</dbReference>
<evidence type="ECO:0000256" key="11">
    <source>
        <dbReference type="ARBA" id="ARBA00022786"/>
    </source>
</evidence>
<sequence>MGLERKEVSRSSDPGPSGEAGTSNSESSAPRRFPLAAQPEIMRAAEKDDQYASFVYDACRDAFRHLFGTRVAVAFQSEGKEWETGTWDSLPGHDHGNMLFRWEIPQGGRKPVFCRVDVGAPLMLLQDGMHRLIPAAPEACCKRIVAWNMGLSPSEFTITWSDVKSMCSLKPLSFSNWLSTKLLGQILYFLLTTGSGQQTLGEEYCDITQVIDIGFFPLF</sequence>
<dbReference type="Proteomes" id="UP000516437">
    <property type="component" value="Chromosome 6"/>
</dbReference>
<keyword evidence="9" id="KW-0479">Metal-binding</keyword>
<proteinExistence type="inferred from homology"/>
<evidence type="ECO:0000313" key="20">
    <source>
        <dbReference type="Proteomes" id="UP000516437"/>
    </source>
</evidence>
<keyword evidence="20" id="KW-1185">Reference proteome</keyword>
<dbReference type="EMBL" id="RXIC02000024">
    <property type="protein sequence ID" value="KAB1209408.1"/>
    <property type="molecule type" value="Genomic_DNA"/>
</dbReference>
<evidence type="ECO:0000256" key="5">
    <source>
        <dbReference type="ARBA" id="ARBA00012483"/>
    </source>
</evidence>
<evidence type="ECO:0000313" key="19">
    <source>
        <dbReference type="EMBL" id="KAB1209408.1"/>
    </source>
</evidence>
<organism evidence="19 20">
    <name type="scientific">Morella rubra</name>
    <name type="common">Chinese bayberry</name>
    <dbReference type="NCBI Taxonomy" id="262757"/>
    <lineage>
        <taxon>Eukaryota</taxon>
        <taxon>Viridiplantae</taxon>
        <taxon>Streptophyta</taxon>
        <taxon>Embryophyta</taxon>
        <taxon>Tracheophyta</taxon>
        <taxon>Spermatophyta</taxon>
        <taxon>Magnoliopsida</taxon>
        <taxon>eudicotyledons</taxon>
        <taxon>Gunneridae</taxon>
        <taxon>Pentapetalae</taxon>
        <taxon>rosids</taxon>
        <taxon>fabids</taxon>
        <taxon>Fagales</taxon>
        <taxon>Myricaceae</taxon>
        <taxon>Morella</taxon>
    </lineage>
</organism>
<evidence type="ECO:0000256" key="1">
    <source>
        <dbReference type="ARBA" id="ARBA00000900"/>
    </source>
</evidence>
<dbReference type="EC" id="2.3.2.27" evidence="5"/>
<comment type="caution">
    <text evidence="19">The sequence shown here is derived from an EMBL/GenBank/DDBJ whole genome shotgun (WGS) entry which is preliminary data.</text>
</comment>
<evidence type="ECO:0000256" key="17">
    <source>
        <dbReference type="SAM" id="MobiDB-lite"/>
    </source>
</evidence>
<dbReference type="AlphaFoldDB" id="A0A6A1VC14"/>
<evidence type="ECO:0000256" key="8">
    <source>
        <dbReference type="ARBA" id="ARBA00022692"/>
    </source>
</evidence>
<dbReference type="GO" id="GO:0016558">
    <property type="term" value="P:protein import into peroxisome matrix"/>
    <property type="evidence" value="ECO:0007669"/>
    <property type="project" value="InterPro"/>
</dbReference>
<evidence type="ECO:0000256" key="14">
    <source>
        <dbReference type="ARBA" id="ARBA00022989"/>
    </source>
</evidence>
<evidence type="ECO:0000259" key="18">
    <source>
        <dbReference type="Pfam" id="PF04757"/>
    </source>
</evidence>
<dbReference type="PANTHER" id="PTHR23350:SF0">
    <property type="entry name" value="PEROXISOME BIOGENESIS FACTOR 10"/>
    <property type="match status" value="1"/>
</dbReference>
<evidence type="ECO:0000256" key="3">
    <source>
        <dbReference type="ARBA" id="ARBA00004906"/>
    </source>
</evidence>
<comment type="catalytic activity">
    <reaction evidence="1">
        <text>S-ubiquitinyl-[E2 ubiquitin-conjugating enzyme]-L-cysteine + [acceptor protein]-L-lysine = [E2 ubiquitin-conjugating enzyme]-L-cysteine + N(6)-ubiquitinyl-[acceptor protein]-L-lysine.</text>
        <dbReference type="EC" id="2.3.2.27"/>
    </reaction>
</comment>
<evidence type="ECO:0000256" key="13">
    <source>
        <dbReference type="ARBA" id="ARBA00022927"/>
    </source>
</evidence>
<dbReference type="Pfam" id="PF04757">
    <property type="entry name" value="Pex2_Pex12"/>
    <property type="match status" value="1"/>
</dbReference>
<dbReference type="GO" id="GO:0005778">
    <property type="term" value="C:peroxisomal membrane"/>
    <property type="evidence" value="ECO:0007669"/>
    <property type="project" value="UniProtKB-SubCell"/>
</dbReference>
<evidence type="ECO:0000256" key="12">
    <source>
        <dbReference type="ARBA" id="ARBA00022833"/>
    </source>
</evidence>
<comment type="subcellular location">
    <subcellularLocation>
        <location evidence="2">Peroxisome membrane</location>
        <topology evidence="2">Multi-pass membrane protein</topology>
    </subcellularLocation>
</comment>
<feature type="region of interest" description="Disordered" evidence="17">
    <location>
        <begin position="1"/>
        <end position="36"/>
    </location>
</feature>
<evidence type="ECO:0000256" key="9">
    <source>
        <dbReference type="ARBA" id="ARBA00022723"/>
    </source>
</evidence>
<evidence type="ECO:0000256" key="16">
    <source>
        <dbReference type="ARBA" id="ARBA00023140"/>
    </source>
</evidence>
<dbReference type="GO" id="GO:0061630">
    <property type="term" value="F:ubiquitin protein ligase activity"/>
    <property type="evidence" value="ECO:0007669"/>
    <property type="project" value="UniProtKB-EC"/>
</dbReference>
<gene>
    <name evidence="19" type="ORF">CJ030_MR6G022822</name>
</gene>
<feature type="domain" description="Pex N-terminal" evidence="18">
    <location>
        <begin position="180"/>
        <end position="210"/>
    </location>
</feature>
<protein>
    <recommendedName>
        <fullName evidence="5">RING-type E3 ubiquitin transferase</fullName>
        <ecNumber evidence="5">2.3.2.27</ecNumber>
    </recommendedName>
</protein>
<name>A0A6A1VC14_9ROSI</name>
<reference evidence="19 20" key="1">
    <citation type="journal article" date="2019" name="Plant Biotechnol. J.">
        <title>The red bayberry genome and genetic basis of sex determination.</title>
        <authorList>
            <person name="Jia H.M."/>
            <person name="Jia H.J."/>
            <person name="Cai Q.L."/>
            <person name="Wang Y."/>
            <person name="Zhao H.B."/>
            <person name="Yang W.F."/>
            <person name="Wang G.Y."/>
            <person name="Li Y.H."/>
            <person name="Zhan D.L."/>
            <person name="Shen Y.T."/>
            <person name="Niu Q.F."/>
            <person name="Chang L."/>
            <person name="Qiu J."/>
            <person name="Zhao L."/>
            <person name="Xie H.B."/>
            <person name="Fu W.Y."/>
            <person name="Jin J."/>
            <person name="Li X.W."/>
            <person name="Jiao Y."/>
            <person name="Zhou C.C."/>
            <person name="Tu T."/>
            <person name="Chai C.Y."/>
            <person name="Gao J.L."/>
            <person name="Fan L.J."/>
            <person name="van de Weg E."/>
            <person name="Wang J.Y."/>
            <person name="Gao Z.S."/>
        </authorList>
    </citation>
    <scope>NUCLEOTIDE SEQUENCE [LARGE SCALE GENOMIC DNA]</scope>
    <source>
        <tissue evidence="19">Leaves</tissue>
    </source>
</reference>
<keyword evidence="11" id="KW-0833">Ubl conjugation pathway</keyword>
<evidence type="ECO:0000256" key="7">
    <source>
        <dbReference type="ARBA" id="ARBA00022679"/>
    </source>
</evidence>
<comment type="similarity">
    <text evidence="4">Belongs to the pex2/pex10/pex12 family.</text>
</comment>
<keyword evidence="6" id="KW-0813">Transport</keyword>
<evidence type="ECO:0000256" key="4">
    <source>
        <dbReference type="ARBA" id="ARBA00008704"/>
    </source>
</evidence>
<evidence type="ECO:0000256" key="10">
    <source>
        <dbReference type="ARBA" id="ARBA00022771"/>
    </source>
</evidence>
<keyword evidence="10" id="KW-0863">Zinc-finger</keyword>
<keyword evidence="12" id="KW-0862">Zinc</keyword>
<accession>A0A6A1VC14</accession>
<evidence type="ECO:0000256" key="2">
    <source>
        <dbReference type="ARBA" id="ARBA00004585"/>
    </source>
</evidence>
<keyword evidence="8" id="KW-0812">Transmembrane</keyword>